<reference evidence="3" key="1">
    <citation type="journal article" date="2019" name="Int. J. Syst. Evol. Microbiol.">
        <title>The Global Catalogue of Microorganisms (GCM) 10K type strain sequencing project: providing services to taxonomists for standard genome sequencing and annotation.</title>
        <authorList>
            <consortium name="The Broad Institute Genomics Platform"/>
            <consortium name="The Broad Institute Genome Sequencing Center for Infectious Disease"/>
            <person name="Wu L."/>
            <person name="Ma J."/>
        </authorList>
    </citation>
    <scope>NUCLEOTIDE SEQUENCE [LARGE SCALE GENOMIC DNA]</scope>
    <source>
        <strain evidence="3">CCM 7435</strain>
    </source>
</reference>
<accession>A0ABW4YV53</accession>
<gene>
    <name evidence="2" type="ORF">ACFSNC_07215</name>
</gene>
<feature type="compositionally biased region" description="Acidic residues" evidence="1">
    <location>
        <begin position="104"/>
        <end position="113"/>
    </location>
</feature>
<protein>
    <submittedName>
        <fullName evidence="2">Uncharacterized protein</fullName>
    </submittedName>
</protein>
<feature type="compositionally biased region" description="Acidic residues" evidence="1">
    <location>
        <begin position="70"/>
        <end position="83"/>
    </location>
</feature>
<feature type="region of interest" description="Disordered" evidence="1">
    <location>
        <begin position="70"/>
        <end position="113"/>
    </location>
</feature>
<name>A0ABW4YV53_9HYPH</name>
<dbReference type="RefSeq" id="WP_213353154.1">
    <property type="nucleotide sequence ID" value="NZ_JAHBGB010000033.1"/>
</dbReference>
<evidence type="ECO:0000313" key="2">
    <source>
        <dbReference type="EMBL" id="MFD2140180.1"/>
    </source>
</evidence>
<organism evidence="2 3">
    <name type="scientific">Ancylobacter oerskovii</name>
    <dbReference type="NCBI Taxonomy" id="459519"/>
    <lineage>
        <taxon>Bacteria</taxon>
        <taxon>Pseudomonadati</taxon>
        <taxon>Pseudomonadota</taxon>
        <taxon>Alphaproteobacteria</taxon>
        <taxon>Hyphomicrobiales</taxon>
        <taxon>Xanthobacteraceae</taxon>
        <taxon>Ancylobacter</taxon>
    </lineage>
</organism>
<evidence type="ECO:0000256" key="1">
    <source>
        <dbReference type="SAM" id="MobiDB-lite"/>
    </source>
</evidence>
<keyword evidence="3" id="KW-1185">Reference proteome</keyword>
<dbReference type="Proteomes" id="UP001597299">
    <property type="component" value="Unassembled WGS sequence"/>
</dbReference>
<evidence type="ECO:0000313" key="3">
    <source>
        <dbReference type="Proteomes" id="UP001597299"/>
    </source>
</evidence>
<proteinExistence type="predicted"/>
<sequence length="113" mass="12674">MNAHVRHFTMVEEGALRQRIEAVIESMLSLLDQLDGDPDLEPSLGGNLPYLDADPRLVDIEGDEVELLEGYDEDAEEDDPGEDEHDREYTSIERHGMSFCSPSPDDEEQEAGI</sequence>
<feature type="compositionally biased region" description="Basic and acidic residues" evidence="1">
    <location>
        <begin position="84"/>
        <end position="96"/>
    </location>
</feature>
<dbReference type="EMBL" id="JBHUHD010000001">
    <property type="protein sequence ID" value="MFD2140180.1"/>
    <property type="molecule type" value="Genomic_DNA"/>
</dbReference>
<comment type="caution">
    <text evidence="2">The sequence shown here is derived from an EMBL/GenBank/DDBJ whole genome shotgun (WGS) entry which is preliminary data.</text>
</comment>